<organism evidence="1 2">
    <name type="scientific">Cyanobium gracile UHCC 0281</name>
    <dbReference type="NCBI Taxonomy" id="3110309"/>
    <lineage>
        <taxon>Bacteria</taxon>
        <taxon>Bacillati</taxon>
        <taxon>Cyanobacteriota</taxon>
        <taxon>Cyanophyceae</taxon>
        <taxon>Synechococcales</taxon>
        <taxon>Prochlorococcaceae</taxon>
        <taxon>Cyanobium</taxon>
    </lineage>
</organism>
<gene>
    <name evidence="1" type="ORF">VB739_04215</name>
</gene>
<keyword evidence="2" id="KW-1185">Reference proteome</keyword>
<dbReference type="Proteomes" id="UP001302329">
    <property type="component" value="Unassembled WGS sequence"/>
</dbReference>
<evidence type="ECO:0000313" key="2">
    <source>
        <dbReference type="Proteomes" id="UP001302329"/>
    </source>
</evidence>
<dbReference type="RefSeq" id="WP_323355864.1">
    <property type="nucleotide sequence ID" value="NZ_JAYGHY010000008.1"/>
</dbReference>
<accession>A0ABU5STC5</accession>
<protein>
    <recommendedName>
        <fullName evidence="3">HNH endonuclease</fullName>
    </recommendedName>
</protein>
<comment type="caution">
    <text evidence="1">The sequence shown here is derived from an EMBL/GenBank/DDBJ whole genome shotgun (WGS) entry which is preliminary data.</text>
</comment>
<dbReference type="EMBL" id="JAYGHY010000008">
    <property type="protein sequence ID" value="MEA5441751.1"/>
    <property type="molecule type" value="Genomic_DNA"/>
</dbReference>
<evidence type="ECO:0000313" key="1">
    <source>
        <dbReference type="EMBL" id="MEA5441751.1"/>
    </source>
</evidence>
<proteinExistence type="predicted"/>
<evidence type="ECO:0008006" key="3">
    <source>
        <dbReference type="Google" id="ProtNLM"/>
    </source>
</evidence>
<sequence length="255" mass="29447">MGRKDRRPKPCRLCHAEKLLVEAHIIPRQFYHSIRDSGVGFGAGELVPRIYAAGSNRKPKQCQSGIFDPNILCADCDQKVIGPWDKYAQELFLRNFPKQLATSIQSPAFYCVDSFDYSRLKLFFLSVLWRSAVTEQEFFDRVDIQGNEEEIRKMLLEGNPGASEEFPVMAVKYEGPFSEVMTCPLRADLDGARIHHFRVPRYGWFHQTNDAPINRELDFFQIRPNKPLLIKSTRYDSTLGFKNLLKLERDGKLPE</sequence>
<name>A0ABU5STC5_9CYAN</name>
<reference evidence="1 2" key="1">
    <citation type="submission" date="2023-12" db="EMBL/GenBank/DDBJ databases">
        <title>Baltic Sea Cyanobacteria.</title>
        <authorList>
            <person name="Delbaje E."/>
            <person name="Fewer D.P."/>
            <person name="Shishido T.K."/>
        </authorList>
    </citation>
    <scope>NUCLEOTIDE SEQUENCE [LARGE SCALE GENOMIC DNA]</scope>
    <source>
        <strain evidence="1 2">UHCC 0281</strain>
    </source>
</reference>